<dbReference type="PROSITE" id="PS51257">
    <property type="entry name" value="PROKAR_LIPOPROTEIN"/>
    <property type="match status" value="1"/>
</dbReference>
<evidence type="ECO:0000256" key="1">
    <source>
        <dbReference type="SAM" id="Phobius"/>
    </source>
</evidence>
<evidence type="ECO:0000313" key="4">
    <source>
        <dbReference type="Proteomes" id="UP000450917"/>
    </source>
</evidence>
<sequence>MRKRWIWMMTLLLPLTALAWAAFPHPCAACSCAAVTPLQAAEHAAAVFEGKVLGIRETYDPYDESGAIGRRYAVRLEVDSIRKGELPSEAIVYTGFHSCGIDFKQGETYLVYAQERHPGELETHLCAGTKALTDARDDLALLPVGVKPSTQADLSGSLMTEVPGWLALYAKQAWNKLTQPHALAKLGLLALGFAIACAFVATKRKRLPLYSLSRVIGLCGGVYSSALWISLIWLNPYAPLSDPGEWLAVLLFGLAPALLAIVSSVRRRPWGMLAALLWAAPLSLYVAATPGVFRWAGVALPFYMLAWLMMKLHKDSSAR</sequence>
<dbReference type="AlphaFoldDB" id="A0A7X2Z9M0"/>
<dbReference type="EMBL" id="WNZX01000006">
    <property type="protein sequence ID" value="MUG70903.1"/>
    <property type="molecule type" value="Genomic_DNA"/>
</dbReference>
<keyword evidence="1" id="KW-0812">Transmembrane</keyword>
<dbReference type="Gene3D" id="2.40.50.120">
    <property type="match status" value="1"/>
</dbReference>
<reference evidence="3 4" key="1">
    <citation type="submission" date="2019-11" db="EMBL/GenBank/DDBJ databases">
        <title>Draft genome sequences of five Paenibacillus species of dairy origin.</title>
        <authorList>
            <person name="Olajide A.M."/>
            <person name="Chen S."/>
            <person name="Lapointe G."/>
        </authorList>
    </citation>
    <scope>NUCLEOTIDE SEQUENCE [LARGE SCALE GENOMIC DNA]</scope>
    <source>
        <strain evidence="3 4">2CS3</strain>
    </source>
</reference>
<evidence type="ECO:0000313" key="3">
    <source>
        <dbReference type="EMBL" id="MUG70903.1"/>
    </source>
</evidence>
<keyword evidence="4" id="KW-1185">Reference proteome</keyword>
<feature type="transmembrane region" description="Helical" evidence="1">
    <location>
        <begin position="246"/>
        <end position="263"/>
    </location>
</feature>
<feature type="transmembrane region" description="Helical" evidence="1">
    <location>
        <begin position="214"/>
        <end position="234"/>
    </location>
</feature>
<accession>A0A7X2Z9M0</accession>
<keyword evidence="1" id="KW-1133">Transmembrane helix</keyword>
<dbReference type="Proteomes" id="UP000450917">
    <property type="component" value="Unassembled WGS sequence"/>
</dbReference>
<feature type="signal peptide" evidence="2">
    <location>
        <begin position="1"/>
        <end position="21"/>
    </location>
</feature>
<feature type="transmembrane region" description="Helical" evidence="1">
    <location>
        <begin position="270"/>
        <end position="287"/>
    </location>
</feature>
<organism evidence="3 4">
    <name type="scientific">Paenibacillus validus</name>
    <dbReference type="NCBI Taxonomy" id="44253"/>
    <lineage>
        <taxon>Bacteria</taxon>
        <taxon>Bacillati</taxon>
        <taxon>Bacillota</taxon>
        <taxon>Bacilli</taxon>
        <taxon>Bacillales</taxon>
        <taxon>Paenibacillaceae</taxon>
        <taxon>Paenibacillus</taxon>
    </lineage>
</organism>
<proteinExistence type="predicted"/>
<protein>
    <submittedName>
        <fullName evidence="3">Uncharacterized protein</fullName>
    </submittedName>
</protein>
<feature type="transmembrane region" description="Helical" evidence="1">
    <location>
        <begin position="293"/>
        <end position="310"/>
    </location>
</feature>
<feature type="chain" id="PRO_5039598722" evidence="2">
    <location>
        <begin position="22"/>
        <end position="319"/>
    </location>
</feature>
<keyword evidence="1" id="KW-0472">Membrane</keyword>
<dbReference type="SUPFAM" id="SSF50242">
    <property type="entry name" value="TIMP-like"/>
    <property type="match status" value="1"/>
</dbReference>
<gene>
    <name evidence="3" type="ORF">GNP93_09445</name>
</gene>
<feature type="transmembrane region" description="Helical" evidence="1">
    <location>
        <begin position="182"/>
        <end position="202"/>
    </location>
</feature>
<comment type="caution">
    <text evidence="3">The sequence shown here is derived from an EMBL/GenBank/DDBJ whole genome shotgun (WGS) entry which is preliminary data.</text>
</comment>
<dbReference type="InterPro" id="IPR008993">
    <property type="entry name" value="TIMP-like_OB-fold"/>
</dbReference>
<keyword evidence="2" id="KW-0732">Signal</keyword>
<evidence type="ECO:0000256" key="2">
    <source>
        <dbReference type="SAM" id="SignalP"/>
    </source>
</evidence>
<name>A0A7X2Z9M0_9BACL</name>
<dbReference type="RefSeq" id="WP_155614540.1">
    <property type="nucleotide sequence ID" value="NZ_WNZX01000006.1"/>
</dbReference>